<dbReference type="AlphaFoldDB" id="D9Q175"/>
<evidence type="ECO:0000256" key="2">
    <source>
        <dbReference type="ARBA" id="ARBA00022475"/>
    </source>
</evidence>
<feature type="transmembrane region" description="Helical" evidence="6">
    <location>
        <begin position="84"/>
        <end position="106"/>
    </location>
</feature>
<feature type="transmembrane region" description="Helical" evidence="6">
    <location>
        <begin position="126"/>
        <end position="146"/>
    </location>
</feature>
<evidence type="ECO:0000313" key="7">
    <source>
        <dbReference type="EMBL" id="ADL19063.1"/>
    </source>
</evidence>
<evidence type="ECO:0000256" key="6">
    <source>
        <dbReference type="SAM" id="Phobius"/>
    </source>
</evidence>
<name>D9Q175_ACIS3</name>
<feature type="transmembrane region" description="Helical" evidence="6">
    <location>
        <begin position="425"/>
        <end position="444"/>
    </location>
</feature>
<dbReference type="eggNOG" id="arCOG02209">
    <property type="taxonomic scope" value="Archaea"/>
</dbReference>
<dbReference type="OrthoDB" id="46225at2157"/>
<dbReference type="Pfam" id="PF13440">
    <property type="entry name" value="Polysacc_synt_3"/>
    <property type="match status" value="1"/>
</dbReference>
<feature type="transmembrane region" description="Helical" evidence="6">
    <location>
        <begin position="12"/>
        <end position="37"/>
    </location>
</feature>
<reference evidence="7 8" key="1">
    <citation type="journal article" date="2010" name="Appl. Environ. Microbiol.">
        <title>The genome sequence of the crenarchaeon Acidilobus saccharovorans supports a new order, Acidilobales, and suggests an important ecological role in terrestrial acidic hot springs.</title>
        <authorList>
            <person name="Mardanov A.V."/>
            <person name="Svetlitchnyi V.A."/>
            <person name="Beletsky A.V."/>
            <person name="Prokofeva M.I."/>
            <person name="Bonch-Osmolovskaya E.A."/>
            <person name="Ravin N.V."/>
            <person name="Skryabin K.G."/>
        </authorList>
    </citation>
    <scope>NUCLEOTIDE SEQUENCE [LARGE SCALE GENOMIC DNA]</scope>
    <source>
        <strain evidence="8">DSM 16705 / JCM 18335 / VKM B-2471 / 345-15</strain>
    </source>
</reference>
<dbReference type="RefSeq" id="WP_013266575.1">
    <property type="nucleotide sequence ID" value="NC_014374.1"/>
</dbReference>
<dbReference type="Proteomes" id="UP000000346">
    <property type="component" value="Chromosome"/>
</dbReference>
<dbReference type="InterPro" id="IPR050833">
    <property type="entry name" value="Poly_Biosynth_Transport"/>
</dbReference>
<feature type="transmembrane region" description="Helical" evidence="6">
    <location>
        <begin position="158"/>
        <end position="176"/>
    </location>
</feature>
<feature type="transmembrane region" description="Helical" evidence="6">
    <location>
        <begin position="43"/>
        <end position="63"/>
    </location>
</feature>
<evidence type="ECO:0000256" key="4">
    <source>
        <dbReference type="ARBA" id="ARBA00022989"/>
    </source>
</evidence>
<sequence length="511" mass="54452">MSLRARVFRGAAKLLSASTFVTLLQFAFYITIVRVLGLQGLGAYFDTTILWTLTGFALTWPAQGFNRFVTGEYQAGRVERARHLYRLGVMIGLLGGLSAATAFIVLAPQAAALMFRSAHYAGLVRVLAVDMVLSSYNSYAGIGLGATMRFGKISLVQVLWALARYLTGIALLIAGYGPLGLIAGWVAGDLVNAVFNTYWSRDLLLGPTSAHPLRPVIKFAAPLALSGAVVSVLQSFDRIFVLAKLGLAELGSYSTIMLASGVPQMLPGAIAGALGPAMIGLEERGELRPEAVEKAVRYITTLSIPPLLLIAAVGRPLVLLFLGPSFVHDWEAFTILTVGHSLMTYDIPISMVLAAKRDSKALAMQSVVTAATIALLAPPLIDLWFAAGAAIAYVVARLVGFLAVAMPRVKRYGLLRVDLGDYARLALASIIVFAGTLSLGLATGLRLVLLPAYIAFGLALTWASVRALHVLDADDYGALMEALPAELHGVMSRLWRGLGLPLPNGYLDDAR</sequence>
<proteinExistence type="predicted"/>
<feature type="transmembrane region" description="Helical" evidence="6">
    <location>
        <begin position="361"/>
        <end position="377"/>
    </location>
</feature>
<evidence type="ECO:0000313" key="8">
    <source>
        <dbReference type="Proteomes" id="UP000000346"/>
    </source>
</evidence>
<dbReference type="STRING" id="666510.ASAC_0657"/>
<feature type="transmembrane region" description="Helical" evidence="6">
    <location>
        <begin position="383"/>
        <end position="404"/>
    </location>
</feature>
<dbReference type="GeneID" id="9498890"/>
<feature type="transmembrane region" description="Helical" evidence="6">
    <location>
        <begin position="302"/>
        <end position="326"/>
    </location>
</feature>
<keyword evidence="2" id="KW-1003">Cell membrane</keyword>
<keyword evidence="8" id="KW-1185">Reference proteome</keyword>
<organism evidence="7 8">
    <name type="scientific">Acidilobus saccharovorans (strain DSM 16705 / JCM 18335 / VKM B-2471 / 345-15)</name>
    <dbReference type="NCBI Taxonomy" id="666510"/>
    <lineage>
        <taxon>Archaea</taxon>
        <taxon>Thermoproteota</taxon>
        <taxon>Thermoprotei</taxon>
        <taxon>Acidilobales</taxon>
        <taxon>Acidilobaceae</taxon>
        <taxon>Acidilobus</taxon>
    </lineage>
</organism>
<evidence type="ECO:0000256" key="5">
    <source>
        <dbReference type="ARBA" id="ARBA00023136"/>
    </source>
</evidence>
<keyword evidence="3 6" id="KW-0812">Transmembrane</keyword>
<dbReference type="InParanoid" id="D9Q175"/>
<keyword evidence="4 6" id="KW-1133">Transmembrane helix</keyword>
<feature type="transmembrane region" description="Helical" evidence="6">
    <location>
        <begin position="256"/>
        <end position="281"/>
    </location>
</feature>
<accession>D9Q175</accession>
<dbReference type="GO" id="GO:0005886">
    <property type="term" value="C:plasma membrane"/>
    <property type="evidence" value="ECO:0007669"/>
    <property type="project" value="UniProtKB-SubCell"/>
</dbReference>
<protein>
    <submittedName>
        <fullName evidence="7">Polysaccharide biosynthesis protein</fullName>
    </submittedName>
</protein>
<keyword evidence="5 6" id="KW-0472">Membrane</keyword>
<gene>
    <name evidence="7" type="ordered locus">ASAC_0657</name>
</gene>
<dbReference type="KEGG" id="asc:ASAC_0657"/>
<dbReference type="EMBL" id="CP001742">
    <property type="protein sequence ID" value="ADL19063.1"/>
    <property type="molecule type" value="Genomic_DNA"/>
</dbReference>
<dbReference type="PANTHER" id="PTHR30250:SF11">
    <property type="entry name" value="O-ANTIGEN TRANSPORTER-RELATED"/>
    <property type="match status" value="1"/>
</dbReference>
<feature type="transmembrane region" description="Helical" evidence="6">
    <location>
        <begin position="450"/>
        <end position="471"/>
    </location>
</feature>
<dbReference type="PANTHER" id="PTHR30250">
    <property type="entry name" value="PST FAMILY PREDICTED COLANIC ACID TRANSPORTER"/>
    <property type="match status" value="1"/>
</dbReference>
<comment type="subcellular location">
    <subcellularLocation>
        <location evidence="1">Cell membrane</location>
        <topology evidence="1">Multi-pass membrane protein</topology>
    </subcellularLocation>
</comment>
<dbReference type="HOGENOM" id="CLU_539274_0_0_2"/>
<evidence type="ECO:0000256" key="3">
    <source>
        <dbReference type="ARBA" id="ARBA00022692"/>
    </source>
</evidence>
<evidence type="ECO:0000256" key="1">
    <source>
        <dbReference type="ARBA" id="ARBA00004651"/>
    </source>
</evidence>
<feature type="transmembrane region" description="Helical" evidence="6">
    <location>
        <begin position="332"/>
        <end position="354"/>
    </location>
</feature>